<evidence type="ECO:0000313" key="6">
    <source>
        <dbReference type="EMBL" id="TMR17999.1"/>
    </source>
</evidence>
<sequence length="289" mass="31582">MDAHIRDLRYFVAVAEELSFTRAAAERLFISQPSLSRQIRQLELSMRAKLFERDRRTVALTAAGAALLPQARRIIEQWEGAQRAVAAAREDRILVVGFQTRIGRGLVPSMAGALPGWDLRFRQVPWSDPSVGLGDGHVDVAVAWLPVPGGGYSWTVVSTEERWVALPAGHRLASRAEVGLADLAAEPFVALPVSAGPMRDFWLANDQRTAPAVVGAEAETAEEAFELVASGRAVVLVSAGNAELYRREDVVCLPVAGLPPSRLAVVWRREDRRRAVRALVAEFVRCMCG</sequence>
<dbReference type="SUPFAM" id="SSF53850">
    <property type="entry name" value="Periplasmic binding protein-like II"/>
    <property type="match status" value="1"/>
</dbReference>
<protein>
    <submittedName>
        <fullName evidence="6">LysR family transcriptional regulator</fullName>
    </submittedName>
</protein>
<dbReference type="Gene3D" id="1.10.10.10">
    <property type="entry name" value="Winged helix-like DNA-binding domain superfamily/Winged helix DNA-binding domain"/>
    <property type="match status" value="1"/>
</dbReference>
<dbReference type="Pfam" id="PF00126">
    <property type="entry name" value="HTH_1"/>
    <property type="match status" value="1"/>
</dbReference>
<dbReference type="GO" id="GO:0003700">
    <property type="term" value="F:DNA-binding transcription factor activity"/>
    <property type="evidence" value="ECO:0007669"/>
    <property type="project" value="InterPro"/>
</dbReference>
<comment type="similarity">
    <text evidence="1">Belongs to the LysR transcriptional regulatory family.</text>
</comment>
<keyword evidence="3" id="KW-0238">DNA-binding</keyword>
<dbReference type="InterPro" id="IPR036388">
    <property type="entry name" value="WH-like_DNA-bd_sf"/>
</dbReference>
<dbReference type="OrthoDB" id="4140098at2"/>
<dbReference type="InterPro" id="IPR036390">
    <property type="entry name" value="WH_DNA-bd_sf"/>
</dbReference>
<keyword evidence="2" id="KW-0805">Transcription regulation</keyword>
<dbReference type="Pfam" id="PF03466">
    <property type="entry name" value="LysR_substrate"/>
    <property type="match status" value="1"/>
</dbReference>
<dbReference type="RefSeq" id="WP_138697633.1">
    <property type="nucleotide sequence ID" value="NZ_JBHSAZ010000026.1"/>
</dbReference>
<dbReference type="InterPro" id="IPR005119">
    <property type="entry name" value="LysR_subst-bd"/>
</dbReference>
<dbReference type="CDD" id="cd08414">
    <property type="entry name" value="PBP2_LTTR_aromatics_like"/>
    <property type="match status" value="1"/>
</dbReference>
<dbReference type="Gene3D" id="3.40.190.10">
    <property type="entry name" value="Periplasmic binding protein-like II"/>
    <property type="match status" value="2"/>
</dbReference>
<accession>A0A5S4FFS6</accession>
<evidence type="ECO:0000256" key="1">
    <source>
        <dbReference type="ARBA" id="ARBA00009437"/>
    </source>
</evidence>
<dbReference type="PROSITE" id="PS50931">
    <property type="entry name" value="HTH_LYSR"/>
    <property type="match status" value="1"/>
</dbReference>
<gene>
    <name evidence="6" type="ORF">ETD85_53980</name>
</gene>
<comment type="caution">
    <text evidence="6">The sequence shown here is derived from an EMBL/GenBank/DDBJ whole genome shotgun (WGS) entry which is preliminary data.</text>
</comment>
<evidence type="ECO:0000256" key="3">
    <source>
        <dbReference type="ARBA" id="ARBA00023125"/>
    </source>
</evidence>
<evidence type="ECO:0000313" key="7">
    <source>
        <dbReference type="Proteomes" id="UP000306628"/>
    </source>
</evidence>
<dbReference type="PANTHER" id="PTHR30346:SF0">
    <property type="entry name" value="HCA OPERON TRANSCRIPTIONAL ACTIVATOR HCAR"/>
    <property type="match status" value="1"/>
</dbReference>
<evidence type="ECO:0000256" key="4">
    <source>
        <dbReference type="ARBA" id="ARBA00023163"/>
    </source>
</evidence>
<keyword evidence="7" id="KW-1185">Reference proteome</keyword>
<dbReference type="AlphaFoldDB" id="A0A5S4FFS6"/>
<name>A0A5S4FFS6_9ACTN</name>
<evidence type="ECO:0000259" key="5">
    <source>
        <dbReference type="PROSITE" id="PS50931"/>
    </source>
</evidence>
<dbReference type="PRINTS" id="PR00039">
    <property type="entry name" value="HTHLYSR"/>
</dbReference>
<feature type="domain" description="HTH lysR-type" evidence="5">
    <location>
        <begin position="1"/>
        <end position="61"/>
    </location>
</feature>
<reference evidence="6 7" key="1">
    <citation type="submission" date="2019-05" db="EMBL/GenBank/DDBJ databases">
        <title>Draft genome sequence of Nonomuraea zeae DSM 100528.</title>
        <authorList>
            <person name="Saricaoglu S."/>
            <person name="Isik K."/>
        </authorList>
    </citation>
    <scope>NUCLEOTIDE SEQUENCE [LARGE SCALE GENOMIC DNA]</scope>
    <source>
        <strain evidence="6 7">DSM 100528</strain>
    </source>
</reference>
<evidence type="ECO:0000256" key="2">
    <source>
        <dbReference type="ARBA" id="ARBA00023015"/>
    </source>
</evidence>
<keyword evidence="4" id="KW-0804">Transcription</keyword>
<dbReference type="GO" id="GO:0003677">
    <property type="term" value="F:DNA binding"/>
    <property type="evidence" value="ECO:0007669"/>
    <property type="project" value="UniProtKB-KW"/>
</dbReference>
<dbReference type="SUPFAM" id="SSF46785">
    <property type="entry name" value="Winged helix' DNA-binding domain"/>
    <property type="match status" value="1"/>
</dbReference>
<dbReference type="EMBL" id="VCKX01000350">
    <property type="protein sequence ID" value="TMR17999.1"/>
    <property type="molecule type" value="Genomic_DNA"/>
</dbReference>
<dbReference type="Proteomes" id="UP000306628">
    <property type="component" value="Unassembled WGS sequence"/>
</dbReference>
<organism evidence="6 7">
    <name type="scientific">Nonomuraea zeae</name>
    <dbReference type="NCBI Taxonomy" id="1642303"/>
    <lineage>
        <taxon>Bacteria</taxon>
        <taxon>Bacillati</taxon>
        <taxon>Actinomycetota</taxon>
        <taxon>Actinomycetes</taxon>
        <taxon>Streptosporangiales</taxon>
        <taxon>Streptosporangiaceae</taxon>
        <taxon>Nonomuraea</taxon>
    </lineage>
</organism>
<dbReference type="PANTHER" id="PTHR30346">
    <property type="entry name" value="TRANSCRIPTIONAL DUAL REGULATOR HCAR-RELATED"/>
    <property type="match status" value="1"/>
</dbReference>
<dbReference type="GO" id="GO:0032993">
    <property type="term" value="C:protein-DNA complex"/>
    <property type="evidence" value="ECO:0007669"/>
    <property type="project" value="TreeGrafter"/>
</dbReference>
<dbReference type="FunFam" id="1.10.10.10:FF:000001">
    <property type="entry name" value="LysR family transcriptional regulator"/>
    <property type="match status" value="1"/>
</dbReference>
<proteinExistence type="inferred from homology"/>
<dbReference type="InterPro" id="IPR000847">
    <property type="entry name" value="LysR_HTH_N"/>
</dbReference>